<organism evidence="4">
    <name type="scientific">marine metagenome</name>
    <dbReference type="NCBI Taxonomy" id="408172"/>
    <lineage>
        <taxon>unclassified sequences</taxon>
        <taxon>metagenomes</taxon>
        <taxon>ecological metagenomes</taxon>
    </lineage>
</organism>
<dbReference type="Gene3D" id="3.40.50.150">
    <property type="entry name" value="Vaccinia Virus protein VP39"/>
    <property type="match status" value="1"/>
</dbReference>
<dbReference type="Pfam" id="PF01555">
    <property type="entry name" value="N6_N4_Mtase"/>
    <property type="match status" value="1"/>
</dbReference>
<gene>
    <name evidence="4" type="ORF">METZ01_LOCUS238696</name>
</gene>
<proteinExistence type="predicted"/>
<keyword evidence="1" id="KW-0489">Methyltransferase</keyword>
<evidence type="ECO:0000256" key="2">
    <source>
        <dbReference type="ARBA" id="ARBA00022679"/>
    </source>
</evidence>
<dbReference type="GO" id="GO:0003677">
    <property type="term" value="F:DNA binding"/>
    <property type="evidence" value="ECO:0007669"/>
    <property type="project" value="InterPro"/>
</dbReference>
<reference evidence="4" key="1">
    <citation type="submission" date="2018-05" db="EMBL/GenBank/DDBJ databases">
        <authorList>
            <person name="Lanie J.A."/>
            <person name="Ng W.-L."/>
            <person name="Kazmierczak K.M."/>
            <person name="Andrzejewski T.M."/>
            <person name="Davidsen T.M."/>
            <person name="Wayne K.J."/>
            <person name="Tettelin H."/>
            <person name="Glass J.I."/>
            <person name="Rusch D."/>
            <person name="Podicherti R."/>
            <person name="Tsui H.-C.T."/>
            <person name="Winkler M.E."/>
        </authorList>
    </citation>
    <scope>NUCLEOTIDE SEQUENCE</scope>
</reference>
<accession>A0A382HF98</accession>
<dbReference type="GO" id="GO:0032259">
    <property type="term" value="P:methylation"/>
    <property type="evidence" value="ECO:0007669"/>
    <property type="project" value="UniProtKB-KW"/>
</dbReference>
<dbReference type="AlphaFoldDB" id="A0A382HF98"/>
<dbReference type="InterPro" id="IPR029063">
    <property type="entry name" value="SAM-dependent_MTases_sf"/>
</dbReference>
<evidence type="ECO:0000313" key="4">
    <source>
        <dbReference type="EMBL" id="SVB85842.1"/>
    </source>
</evidence>
<evidence type="ECO:0000256" key="1">
    <source>
        <dbReference type="ARBA" id="ARBA00022603"/>
    </source>
</evidence>
<dbReference type="SUPFAM" id="SSF53335">
    <property type="entry name" value="S-adenosyl-L-methionine-dependent methyltransferases"/>
    <property type="match status" value="1"/>
</dbReference>
<dbReference type="PRINTS" id="PR00508">
    <property type="entry name" value="S21N4MTFRASE"/>
</dbReference>
<name>A0A382HF98_9ZZZZ</name>
<feature type="domain" description="DNA methylase N-4/N-6" evidence="3">
    <location>
        <begin position="4"/>
        <end position="76"/>
    </location>
</feature>
<protein>
    <recommendedName>
        <fullName evidence="3">DNA methylase N-4/N-6 domain-containing protein</fullName>
    </recommendedName>
</protein>
<dbReference type="InterPro" id="IPR002941">
    <property type="entry name" value="DNA_methylase_N4/N6"/>
</dbReference>
<dbReference type="GO" id="GO:0008170">
    <property type="term" value="F:N-methyltransferase activity"/>
    <property type="evidence" value="ECO:0007669"/>
    <property type="project" value="InterPro"/>
</dbReference>
<evidence type="ECO:0000259" key="3">
    <source>
        <dbReference type="Pfam" id="PF01555"/>
    </source>
</evidence>
<sequence>MGGFWTDDIVETAGANQNGFFGQVKQPAPFPAKLVVVPLLQTIKEGHLVLDPFHGSGTTGDVATAYGRKYVGYDVKVYA</sequence>
<dbReference type="EMBL" id="UINC01060873">
    <property type="protein sequence ID" value="SVB85842.1"/>
    <property type="molecule type" value="Genomic_DNA"/>
</dbReference>
<dbReference type="InterPro" id="IPR001091">
    <property type="entry name" value="RM_Methyltransferase"/>
</dbReference>
<keyword evidence="2" id="KW-0808">Transferase</keyword>